<accession>A0AAD9HRD2</accession>
<sequence length="188" mass="20201">MPERESGVGESRMAEARHMVTPIKGGFGGPASPVNTVKSPYGRYLTAFVFLGCTAENTNNQTADANPWRPSITYPCHSRPFEPPAFLAANICHPACSAAQITPWKSNTGQNTTRQIADKFADKAMKTARRAAGSARGDITASYAKSLKSQTMLVMCDLYHSTLQDGCSDPWGFRPAPPGGTEKAAFKV</sequence>
<keyword evidence="2" id="KW-1185">Reference proteome</keyword>
<dbReference type="EMBL" id="MU842827">
    <property type="protein sequence ID" value="KAK2032871.1"/>
    <property type="molecule type" value="Genomic_DNA"/>
</dbReference>
<organism evidence="1 2">
    <name type="scientific">Colletotrichum zoysiae</name>
    <dbReference type="NCBI Taxonomy" id="1216348"/>
    <lineage>
        <taxon>Eukaryota</taxon>
        <taxon>Fungi</taxon>
        <taxon>Dikarya</taxon>
        <taxon>Ascomycota</taxon>
        <taxon>Pezizomycotina</taxon>
        <taxon>Sordariomycetes</taxon>
        <taxon>Hypocreomycetidae</taxon>
        <taxon>Glomerellales</taxon>
        <taxon>Glomerellaceae</taxon>
        <taxon>Colletotrichum</taxon>
        <taxon>Colletotrichum graminicola species complex</taxon>
    </lineage>
</organism>
<evidence type="ECO:0000313" key="2">
    <source>
        <dbReference type="Proteomes" id="UP001232148"/>
    </source>
</evidence>
<protein>
    <submittedName>
        <fullName evidence="1">Uncharacterized protein</fullName>
    </submittedName>
</protein>
<dbReference type="AlphaFoldDB" id="A0AAD9HRD2"/>
<dbReference type="Proteomes" id="UP001232148">
    <property type="component" value="Unassembled WGS sequence"/>
</dbReference>
<comment type="caution">
    <text evidence="1">The sequence shown here is derived from an EMBL/GenBank/DDBJ whole genome shotgun (WGS) entry which is preliminary data.</text>
</comment>
<name>A0AAD9HRD2_9PEZI</name>
<gene>
    <name evidence="1" type="ORF">LX32DRAFT_158585</name>
</gene>
<proteinExistence type="predicted"/>
<reference evidence="1" key="1">
    <citation type="submission" date="2021-06" db="EMBL/GenBank/DDBJ databases">
        <title>Comparative genomics, transcriptomics and evolutionary studies reveal genomic signatures of adaptation to plant cell wall in hemibiotrophic fungi.</title>
        <authorList>
            <consortium name="DOE Joint Genome Institute"/>
            <person name="Baroncelli R."/>
            <person name="Diaz J.F."/>
            <person name="Benocci T."/>
            <person name="Peng M."/>
            <person name="Battaglia E."/>
            <person name="Haridas S."/>
            <person name="Andreopoulos W."/>
            <person name="Labutti K."/>
            <person name="Pangilinan J."/>
            <person name="Floch G.L."/>
            <person name="Makela M.R."/>
            <person name="Henrissat B."/>
            <person name="Grigoriev I.V."/>
            <person name="Crouch J.A."/>
            <person name="De Vries R.P."/>
            <person name="Sukno S.A."/>
            <person name="Thon M.R."/>
        </authorList>
    </citation>
    <scope>NUCLEOTIDE SEQUENCE</scope>
    <source>
        <strain evidence="1">MAFF235873</strain>
    </source>
</reference>
<evidence type="ECO:0000313" key="1">
    <source>
        <dbReference type="EMBL" id="KAK2032871.1"/>
    </source>
</evidence>